<comment type="caution">
    <text evidence="1">The sequence shown here is derived from an EMBL/GenBank/DDBJ whole genome shotgun (WGS) entry which is preliminary data.</text>
</comment>
<evidence type="ECO:0000313" key="2">
    <source>
        <dbReference type="Proteomes" id="UP000293874"/>
    </source>
</evidence>
<dbReference type="InterPro" id="IPR025345">
    <property type="entry name" value="DUF4249"/>
</dbReference>
<organism evidence="1 2">
    <name type="scientific">Pseudobacter ginsenosidimutans</name>
    <dbReference type="NCBI Taxonomy" id="661488"/>
    <lineage>
        <taxon>Bacteria</taxon>
        <taxon>Pseudomonadati</taxon>
        <taxon>Bacteroidota</taxon>
        <taxon>Chitinophagia</taxon>
        <taxon>Chitinophagales</taxon>
        <taxon>Chitinophagaceae</taxon>
        <taxon>Pseudobacter</taxon>
    </lineage>
</organism>
<keyword evidence="2" id="KW-1185">Reference proteome</keyword>
<proteinExistence type="predicted"/>
<dbReference type="AlphaFoldDB" id="A0A4Q7N3W2"/>
<accession>A0A4Q7N3W2</accession>
<evidence type="ECO:0000313" key="1">
    <source>
        <dbReference type="EMBL" id="RZS75672.1"/>
    </source>
</evidence>
<dbReference type="Pfam" id="PF14054">
    <property type="entry name" value="DUF4249"/>
    <property type="match status" value="1"/>
</dbReference>
<sequence length="347" mass="39296">MQPVKLLYPFLLLLLISSGPGCKKNFLPDTDDEDKLVVLAEVTAGDLVRIPVARTIRAGSGNLINFEKVNDATVVLSEESGHKWILRADKSTQFANNPASVFTVRHYYRPNTNYTLEVSHPVLGNARAVTSVPNPVQVEKLDTASALRQGKPVLEVKLVLKDLPDQLENYVIEAVKQVLKISISFTYNGTKYNCDTEEGKKLYEQVKNDPAVKTEKDTIPLQQFLRLNLYSKDIHIENLRFDGADNPFRRIFLSDQYFTANRYELKFSIDKSFFISEKEDQKGRVLLQVKSASRELYRYLITYEKYKTDFGSIPANQLGSPAGNVQYGLGVFGGATQLEKVYYFDEL</sequence>
<protein>
    <submittedName>
        <fullName evidence="1">Uncharacterized protein DUF4249</fullName>
    </submittedName>
</protein>
<dbReference type="Proteomes" id="UP000293874">
    <property type="component" value="Unassembled WGS sequence"/>
</dbReference>
<name>A0A4Q7N3W2_9BACT</name>
<reference evidence="1 2" key="1">
    <citation type="submission" date="2019-02" db="EMBL/GenBank/DDBJ databases">
        <title>Genomic Encyclopedia of Type Strains, Phase IV (KMG-IV): sequencing the most valuable type-strain genomes for metagenomic binning, comparative biology and taxonomic classification.</title>
        <authorList>
            <person name="Goeker M."/>
        </authorList>
    </citation>
    <scope>NUCLEOTIDE SEQUENCE [LARGE SCALE GENOMIC DNA]</scope>
    <source>
        <strain evidence="1 2">DSM 18116</strain>
    </source>
</reference>
<dbReference type="EMBL" id="SGXA01000001">
    <property type="protein sequence ID" value="RZS75672.1"/>
    <property type="molecule type" value="Genomic_DNA"/>
</dbReference>
<gene>
    <name evidence="1" type="ORF">EV199_1544</name>
</gene>